<dbReference type="GO" id="GO:0016712">
    <property type="term" value="F:oxidoreductase activity, acting on paired donors, with incorporation or reduction of molecular oxygen, reduced flavin or flavoprotein as one donor, and incorporation of one atom of oxygen"/>
    <property type="evidence" value="ECO:0007669"/>
    <property type="project" value="TreeGrafter"/>
</dbReference>
<evidence type="ECO:0000313" key="9">
    <source>
        <dbReference type="WBParaSite" id="GPUH_0000629901-mRNA-1"/>
    </source>
</evidence>
<keyword evidence="5 6" id="KW-0349">Heme</keyword>
<dbReference type="PRINTS" id="PR00463">
    <property type="entry name" value="EP450I"/>
</dbReference>
<comment type="similarity">
    <text evidence="1 6">Belongs to the cytochrome P450 family.</text>
</comment>
<name>A0A183DC49_9BILA</name>
<keyword evidence="3 5" id="KW-0408">Iron</keyword>
<evidence type="ECO:0000256" key="1">
    <source>
        <dbReference type="ARBA" id="ARBA00010617"/>
    </source>
</evidence>
<gene>
    <name evidence="7" type="ORF">GPUH_LOCUS6289</name>
</gene>
<keyword evidence="4 6" id="KW-0503">Monooxygenase</keyword>
<reference evidence="9" key="1">
    <citation type="submission" date="2016-06" db="UniProtKB">
        <authorList>
            <consortium name="WormBaseParasite"/>
        </authorList>
    </citation>
    <scope>IDENTIFICATION</scope>
</reference>
<dbReference type="InterPro" id="IPR001128">
    <property type="entry name" value="Cyt_P450"/>
</dbReference>
<dbReference type="InterPro" id="IPR017972">
    <property type="entry name" value="Cyt_P450_CS"/>
</dbReference>
<dbReference type="PRINTS" id="PR00385">
    <property type="entry name" value="P450"/>
</dbReference>
<feature type="binding site" description="axial binding residue" evidence="5">
    <location>
        <position position="91"/>
    </location>
    <ligand>
        <name>heme</name>
        <dbReference type="ChEBI" id="CHEBI:30413"/>
    </ligand>
    <ligandPart>
        <name>Fe</name>
        <dbReference type="ChEBI" id="CHEBI:18248"/>
    </ligandPart>
</feature>
<dbReference type="Pfam" id="PF00067">
    <property type="entry name" value="p450"/>
    <property type="match status" value="1"/>
</dbReference>
<organism evidence="9">
    <name type="scientific">Gongylonema pulchrum</name>
    <dbReference type="NCBI Taxonomy" id="637853"/>
    <lineage>
        <taxon>Eukaryota</taxon>
        <taxon>Metazoa</taxon>
        <taxon>Ecdysozoa</taxon>
        <taxon>Nematoda</taxon>
        <taxon>Chromadorea</taxon>
        <taxon>Rhabditida</taxon>
        <taxon>Spirurina</taxon>
        <taxon>Spiruromorpha</taxon>
        <taxon>Spiruroidea</taxon>
        <taxon>Gongylonematidae</taxon>
        <taxon>Gongylonema</taxon>
    </lineage>
</organism>
<protein>
    <submittedName>
        <fullName evidence="7 9">Uncharacterized protein</fullName>
    </submittedName>
</protein>
<dbReference type="InterPro" id="IPR002401">
    <property type="entry name" value="Cyt_P450_E_grp-I"/>
</dbReference>
<evidence type="ECO:0000313" key="7">
    <source>
        <dbReference type="EMBL" id="VDK54133.1"/>
    </source>
</evidence>
<evidence type="ECO:0000256" key="3">
    <source>
        <dbReference type="ARBA" id="ARBA00023004"/>
    </source>
</evidence>
<proteinExistence type="inferred from homology"/>
<dbReference type="GO" id="GO:0020037">
    <property type="term" value="F:heme binding"/>
    <property type="evidence" value="ECO:0007669"/>
    <property type="project" value="InterPro"/>
</dbReference>
<dbReference type="WBParaSite" id="GPUH_0000629901-mRNA-1">
    <property type="protein sequence ID" value="GPUH_0000629901-mRNA-1"/>
    <property type="gene ID" value="GPUH_0000629901"/>
</dbReference>
<dbReference type="InterPro" id="IPR050182">
    <property type="entry name" value="Cytochrome_P450_fam2"/>
</dbReference>
<evidence type="ECO:0000256" key="2">
    <source>
        <dbReference type="ARBA" id="ARBA00022723"/>
    </source>
</evidence>
<dbReference type="InterPro" id="IPR036396">
    <property type="entry name" value="Cyt_P450_sf"/>
</dbReference>
<dbReference type="OrthoDB" id="2789670at2759"/>
<dbReference type="PANTHER" id="PTHR24300">
    <property type="entry name" value="CYTOCHROME P450 508A4-RELATED"/>
    <property type="match status" value="1"/>
</dbReference>
<dbReference type="GO" id="GO:0005506">
    <property type="term" value="F:iron ion binding"/>
    <property type="evidence" value="ECO:0007669"/>
    <property type="project" value="InterPro"/>
</dbReference>
<reference evidence="7 8" key="2">
    <citation type="submission" date="2018-11" db="EMBL/GenBank/DDBJ databases">
        <authorList>
            <consortium name="Pathogen Informatics"/>
        </authorList>
    </citation>
    <scope>NUCLEOTIDE SEQUENCE [LARGE SCALE GENOMIC DNA]</scope>
</reference>
<dbReference type="SUPFAM" id="SSF48264">
    <property type="entry name" value="Cytochrome P450"/>
    <property type="match status" value="1"/>
</dbReference>
<dbReference type="PROSITE" id="PS00086">
    <property type="entry name" value="CYTOCHROME_P450"/>
    <property type="match status" value="1"/>
</dbReference>
<keyword evidence="8" id="KW-1185">Reference proteome</keyword>
<keyword evidence="2 5" id="KW-0479">Metal-binding</keyword>
<evidence type="ECO:0000256" key="6">
    <source>
        <dbReference type="RuleBase" id="RU000461"/>
    </source>
</evidence>
<dbReference type="GO" id="GO:0006805">
    <property type="term" value="P:xenobiotic metabolic process"/>
    <property type="evidence" value="ECO:0007669"/>
    <property type="project" value="TreeGrafter"/>
</dbReference>
<dbReference type="AlphaFoldDB" id="A0A183DC49"/>
<evidence type="ECO:0000313" key="8">
    <source>
        <dbReference type="Proteomes" id="UP000271098"/>
    </source>
</evidence>
<dbReference type="GO" id="GO:0005737">
    <property type="term" value="C:cytoplasm"/>
    <property type="evidence" value="ECO:0007669"/>
    <property type="project" value="TreeGrafter"/>
</dbReference>
<dbReference type="PANTHER" id="PTHR24300:SF375">
    <property type="entry name" value="CYTOCHROME P450 FAMILY"/>
    <property type="match status" value="1"/>
</dbReference>
<accession>A0A183DC49</accession>
<evidence type="ECO:0000256" key="4">
    <source>
        <dbReference type="ARBA" id="ARBA00023033"/>
    </source>
</evidence>
<evidence type="ECO:0000256" key="5">
    <source>
        <dbReference type="PIRSR" id="PIRSR602401-1"/>
    </source>
</evidence>
<dbReference type="Proteomes" id="UP000271098">
    <property type="component" value="Unassembled WGS sequence"/>
</dbReference>
<sequence>MHYTMAVICEVQRIINILPWHIPHAATSNTILRGHNIQKGTVIMPQIGAINFDEELYLNPESFQPSRFLNQDGILVNPEHFIPFGIGKRSCLGEALARMELFIIATTLLQNFEFSAARGMLIGFYISS</sequence>
<comment type="cofactor">
    <cofactor evidence="5">
        <name>heme</name>
        <dbReference type="ChEBI" id="CHEBI:30413"/>
    </cofactor>
</comment>
<dbReference type="Gene3D" id="1.10.630.10">
    <property type="entry name" value="Cytochrome P450"/>
    <property type="match status" value="1"/>
</dbReference>
<dbReference type="EMBL" id="UYRT01014566">
    <property type="protein sequence ID" value="VDK54133.1"/>
    <property type="molecule type" value="Genomic_DNA"/>
</dbReference>
<dbReference type="GO" id="GO:0006082">
    <property type="term" value="P:organic acid metabolic process"/>
    <property type="evidence" value="ECO:0007669"/>
    <property type="project" value="TreeGrafter"/>
</dbReference>
<keyword evidence="6" id="KW-0560">Oxidoreductase</keyword>